<gene>
    <name evidence="2" type="ORF">DVH29_07250</name>
</gene>
<evidence type="ECO:0000259" key="1">
    <source>
        <dbReference type="Pfam" id="PF00685"/>
    </source>
</evidence>
<name>A0A369W7C6_9HYPH</name>
<feature type="domain" description="Sulfotransferase" evidence="1">
    <location>
        <begin position="25"/>
        <end position="232"/>
    </location>
</feature>
<protein>
    <recommendedName>
        <fullName evidence="1">Sulfotransferase domain-containing protein</fullName>
    </recommendedName>
</protein>
<dbReference type="InterPro" id="IPR000863">
    <property type="entry name" value="Sulfotransferase_dom"/>
</dbReference>
<comment type="caution">
    <text evidence="2">The sequence shown here is derived from an EMBL/GenBank/DDBJ whole genome shotgun (WGS) entry which is preliminary data.</text>
</comment>
<keyword evidence="3" id="KW-1185">Reference proteome</keyword>
<dbReference type="InterPro" id="IPR027417">
    <property type="entry name" value="P-loop_NTPase"/>
</dbReference>
<dbReference type="Proteomes" id="UP000253759">
    <property type="component" value="Unassembled WGS sequence"/>
</dbReference>
<evidence type="ECO:0000313" key="2">
    <source>
        <dbReference type="EMBL" id="RDE09250.1"/>
    </source>
</evidence>
<reference evidence="3" key="1">
    <citation type="submission" date="2018-07" db="EMBL/GenBank/DDBJ databases">
        <authorList>
            <person name="Liu B.-T."/>
            <person name="Du Z."/>
        </authorList>
    </citation>
    <scope>NUCLEOTIDE SEQUENCE [LARGE SCALE GENOMIC DNA]</scope>
    <source>
        <strain evidence="3">XYN52</strain>
    </source>
</reference>
<dbReference type="Pfam" id="PF00685">
    <property type="entry name" value="Sulfotransfer_1"/>
    <property type="match status" value="1"/>
</dbReference>
<evidence type="ECO:0000313" key="3">
    <source>
        <dbReference type="Proteomes" id="UP000253759"/>
    </source>
</evidence>
<dbReference type="AlphaFoldDB" id="A0A369W7C6"/>
<sequence>MTRALQAGVLSVSDPQQKPIRPLYFVASYPRSGSQWVRAGVFLMVALSQPNPPKQIDMRNIDNIIPLDSMGRYYAEVTGKDAKALDEEEIAAARPQVHEYLARNPKGFPVVRTHAVRGTFYGHPTFNTKVSAGGTYIVRSPLDVAAALVEATGLPPMRIIEAMMTVDRRVKAGPAFVSEPQGSWSQNVASWTAQRQPQVHVIRFEELRDDPAGQFKGLAAHMRIPAGDKAIATAAGLLAETHKKQARTTTPRDYRATLQPVHARAIIEAHGVQMDAHGYLTKRVLDYANIDREAALTLAQRYAPRLTS</sequence>
<dbReference type="SUPFAM" id="SSF52540">
    <property type="entry name" value="P-loop containing nucleoside triphosphate hydrolases"/>
    <property type="match status" value="1"/>
</dbReference>
<proteinExistence type="predicted"/>
<dbReference type="Gene3D" id="3.40.50.300">
    <property type="entry name" value="P-loop containing nucleotide triphosphate hydrolases"/>
    <property type="match status" value="1"/>
</dbReference>
<accession>A0A369W7C6</accession>
<dbReference type="GO" id="GO:0008146">
    <property type="term" value="F:sulfotransferase activity"/>
    <property type="evidence" value="ECO:0007669"/>
    <property type="project" value="InterPro"/>
</dbReference>
<organism evidence="2 3">
    <name type="scientific">Pelagibacterium lacus</name>
    <dbReference type="NCBI Taxonomy" id="2282655"/>
    <lineage>
        <taxon>Bacteria</taxon>
        <taxon>Pseudomonadati</taxon>
        <taxon>Pseudomonadota</taxon>
        <taxon>Alphaproteobacteria</taxon>
        <taxon>Hyphomicrobiales</taxon>
        <taxon>Devosiaceae</taxon>
        <taxon>Pelagibacterium</taxon>
    </lineage>
</organism>
<dbReference type="EMBL" id="QQNH01000007">
    <property type="protein sequence ID" value="RDE09250.1"/>
    <property type="molecule type" value="Genomic_DNA"/>
</dbReference>